<comment type="caution">
    <text evidence="2">The sequence shown here is derived from an EMBL/GenBank/DDBJ whole genome shotgun (WGS) entry which is preliminary data.</text>
</comment>
<dbReference type="AlphaFoldDB" id="A0A2V1H3R3"/>
<name>A0A2V1H3R3_9GAMM</name>
<dbReference type="EMBL" id="QDDL01000001">
    <property type="protein sequence ID" value="PVZ71827.1"/>
    <property type="molecule type" value="Genomic_DNA"/>
</dbReference>
<evidence type="ECO:0000256" key="1">
    <source>
        <dbReference type="SAM" id="MobiDB-lite"/>
    </source>
</evidence>
<keyword evidence="3" id="KW-1185">Reference proteome</keyword>
<proteinExistence type="predicted"/>
<evidence type="ECO:0000313" key="3">
    <source>
        <dbReference type="Proteomes" id="UP000244906"/>
    </source>
</evidence>
<evidence type="ECO:0000313" key="2">
    <source>
        <dbReference type="EMBL" id="PVZ71827.1"/>
    </source>
</evidence>
<organism evidence="2 3">
    <name type="scientific">Pelagibaculum spongiae</name>
    <dbReference type="NCBI Taxonomy" id="2080658"/>
    <lineage>
        <taxon>Bacteria</taxon>
        <taxon>Pseudomonadati</taxon>
        <taxon>Pseudomonadota</taxon>
        <taxon>Gammaproteobacteria</taxon>
        <taxon>Oceanospirillales</taxon>
        <taxon>Pelagibaculum</taxon>
    </lineage>
</organism>
<feature type="compositionally biased region" description="Polar residues" evidence="1">
    <location>
        <begin position="88"/>
        <end position="104"/>
    </location>
</feature>
<dbReference type="OrthoDB" id="9781031at2"/>
<protein>
    <submittedName>
        <fullName evidence="2">Uncharacterized protein</fullName>
    </submittedName>
</protein>
<feature type="region of interest" description="Disordered" evidence="1">
    <location>
        <begin position="86"/>
        <end position="111"/>
    </location>
</feature>
<dbReference type="Proteomes" id="UP000244906">
    <property type="component" value="Unassembled WGS sequence"/>
</dbReference>
<sequence length="111" mass="12629">MKLWEDTANQLKGSARRKFMAQVVDFLGRGGQVFAQDHPGWSRSTIQKGAIELATGQDFQDQFHLRGKKKAEERLPQLLEHIQEIVEPTSQTDPTFRSTRSYTPITAGMVR</sequence>
<gene>
    <name evidence="2" type="ORF">DC094_02025</name>
</gene>
<dbReference type="RefSeq" id="WP_116685415.1">
    <property type="nucleotide sequence ID" value="NZ_CAWNYD010000001.1"/>
</dbReference>
<reference evidence="2 3" key="1">
    <citation type="submission" date="2018-04" db="EMBL/GenBank/DDBJ databases">
        <title>Thalassorhabdus spongiae gen. nov., sp. nov., isolated from a marine sponge in South-West Iceland.</title>
        <authorList>
            <person name="Knobloch S."/>
            <person name="Daussin A."/>
            <person name="Johannsson R."/>
            <person name="Marteinsson V.T."/>
        </authorList>
    </citation>
    <scope>NUCLEOTIDE SEQUENCE [LARGE SCALE GENOMIC DNA]</scope>
    <source>
        <strain evidence="2 3">Hp12</strain>
    </source>
</reference>
<accession>A0A2V1H3R3</accession>